<proteinExistence type="predicted"/>
<evidence type="ECO:0000313" key="2">
    <source>
        <dbReference type="Proteomes" id="UP000480151"/>
    </source>
</evidence>
<evidence type="ECO:0000313" key="1">
    <source>
        <dbReference type="EMBL" id="NGM81199.1"/>
    </source>
</evidence>
<keyword evidence="2" id="KW-1185">Reference proteome</keyword>
<reference evidence="1 2" key="1">
    <citation type="submission" date="2020-02" db="EMBL/GenBank/DDBJ databases">
        <authorList>
            <person name="Gao J."/>
            <person name="Sun J."/>
        </authorList>
    </citation>
    <scope>NUCLEOTIDE SEQUENCE [LARGE SCALE GENOMIC DNA]</scope>
    <source>
        <strain evidence="1 2">7124</strain>
    </source>
</reference>
<dbReference type="Pfam" id="PF17236">
    <property type="entry name" value="SU10_MCP"/>
    <property type="match status" value="1"/>
</dbReference>
<sequence length="363" mass="39521">MTKIFNADLIGKPESVTEQILMLNPYQTPMLAMLGFAGAVNQVEHNWFEDAMFATETTTTASALIDATSIVVASVEPFRVNDVAKIVDELVKITAIDSGTKTLTVTRGYAGTTAAAVANGAVVEFQFTEGVEGADAIAARYKQRVRKSNITQIFTDTVEVTGTAAAVANYGISDIYAYEQAKKQLELALQLEKALINGIKYENGAVRQMAGVRSLISTNVKDAAGAALTLNMINDSLQSIYEKGGFATGGNYEIVVPAKQKRVVSSFSDEKVTIDQADERRGTIVSRLTTDFGQFPVSINDNLDSKEVLILDKNRARIRPLTGREFQHEYLGKKGDYYQGMLVGEFTLELHQEQAHARIKGLA</sequence>
<dbReference type="RefSeq" id="WP_165093781.1">
    <property type="nucleotide sequence ID" value="NZ_JAAKGU010000001.1"/>
</dbReference>
<name>A0A6M1PD68_9BACL</name>
<accession>A0A6M1PD68</accession>
<dbReference type="EMBL" id="JAAKGU010000001">
    <property type="protein sequence ID" value="NGM81199.1"/>
    <property type="molecule type" value="Genomic_DNA"/>
</dbReference>
<organism evidence="1 2">
    <name type="scientific">Paenibacillus apii</name>
    <dbReference type="NCBI Taxonomy" id="1850370"/>
    <lineage>
        <taxon>Bacteria</taxon>
        <taxon>Bacillati</taxon>
        <taxon>Bacillota</taxon>
        <taxon>Bacilli</taxon>
        <taxon>Bacillales</taxon>
        <taxon>Paenibacillaceae</taxon>
        <taxon>Paenibacillus</taxon>
    </lineage>
</organism>
<dbReference type="Proteomes" id="UP000480151">
    <property type="component" value="Unassembled WGS sequence"/>
</dbReference>
<gene>
    <name evidence="1" type="ORF">G5B47_02100</name>
</gene>
<dbReference type="InterPro" id="IPR035198">
    <property type="entry name" value="SU10_MCP"/>
</dbReference>
<dbReference type="AlphaFoldDB" id="A0A6M1PD68"/>
<protein>
    <submittedName>
        <fullName evidence="1">DUF5309 domain-containing protein</fullName>
    </submittedName>
</protein>
<comment type="caution">
    <text evidence="1">The sequence shown here is derived from an EMBL/GenBank/DDBJ whole genome shotgun (WGS) entry which is preliminary data.</text>
</comment>